<dbReference type="InterPro" id="IPR027268">
    <property type="entry name" value="Peptidase_M4/M1_CTD_sf"/>
</dbReference>
<dbReference type="Gene3D" id="2.60.40.1730">
    <property type="entry name" value="tricorn interacting facor f3 domain"/>
    <property type="match status" value="1"/>
</dbReference>
<keyword evidence="11" id="KW-0482">Metalloprotease</keyword>
<evidence type="ECO:0000259" key="14">
    <source>
        <dbReference type="Pfam" id="PF01433"/>
    </source>
</evidence>
<keyword evidence="9 16" id="KW-0378">Hydrolase</keyword>
<dbReference type="GO" id="GO:0004177">
    <property type="term" value="F:aminopeptidase activity"/>
    <property type="evidence" value="ECO:0007669"/>
    <property type="project" value="UniProtKB-KW"/>
</dbReference>
<evidence type="ECO:0000256" key="9">
    <source>
        <dbReference type="ARBA" id="ARBA00022801"/>
    </source>
</evidence>
<dbReference type="InterPro" id="IPR001930">
    <property type="entry name" value="Peptidase_M1"/>
</dbReference>
<evidence type="ECO:0000256" key="12">
    <source>
        <dbReference type="SAM" id="MobiDB-lite"/>
    </source>
</evidence>
<protein>
    <recommendedName>
        <fullName evidence="5">Aminopeptidase N</fullName>
        <ecNumber evidence="4">3.4.11.2</ecNumber>
    </recommendedName>
</protein>
<name>A0ABU9JHW4_9GAMM</name>
<evidence type="ECO:0000313" key="17">
    <source>
        <dbReference type="Proteomes" id="UP001455088"/>
    </source>
</evidence>
<comment type="catalytic activity">
    <reaction evidence="1">
        <text>Release of an N-terminal amino acid, Xaa-|-Yaa- from a peptide, amide or arylamide. Xaa is preferably Ala, but may be most amino acids including Pro (slow action). When a terminal hydrophobic residue is followed by a prolyl residue, the two may be released as an intact Xaa-Pro dipeptide.</text>
        <dbReference type="EC" id="3.4.11.2"/>
    </reaction>
</comment>
<evidence type="ECO:0000256" key="10">
    <source>
        <dbReference type="ARBA" id="ARBA00022833"/>
    </source>
</evidence>
<dbReference type="EMBL" id="JBBYHY010000001">
    <property type="protein sequence ID" value="MEL3952360.1"/>
    <property type="molecule type" value="Genomic_DNA"/>
</dbReference>
<keyword evidence="8" id="KW-0479">Metal-binding</keyword>
<sequence>MVVRLCVSLCVVPWLLGSAPAYAVAPRGFDVLHYDVALVPDIANKRVTGQQTLRFRAKQELRAVTLDSGSLKVTAVMQGDHALDFEQHAAKVRITLAEPLAREATASVTIRYQGEPPYGLEFAPERDEVYTIFSTSQWMPSVDAPDERATLDLSVTLPAGLLAAGTGRALPVRTLPDGRIEHRWQLKTPMPGYVYGFTAGRYQEATQRHGATGLRFLSMQRSPEQLQRVFTATGEMLDFFADRAGLPYRGDYQQALVARTIGQEMAGLSLMSERYGQQLLEDPTQTALMAHEAAHQWWGNRVTCAGWEHFWLNEGMANFMTAAYLQHAQGEAAYQAQVTIWRTRLEALRAKGADHALVYADWSAPSGDDRAVVYQKGAYVLHLLRVEMGEAAFWRGIHDYTQANDGRSVVTVDFQRAMEAAAGRSLQPFFAQWVYGVGEGVSAPPPAAAPTPAVRRSPRSRVPPAAPVQPAPTGTP</sequence>
<reference evidence="16 17" key="1">
    <citation type="submission" date="2024-04" db="EMBL/GenBank/DDBJ databases">
        <title>Bacterial endophytes with biocontrol capabilities against important plant pathogens.</title>
        <authorList>
            <person name="Alayande K.A."/>
        </authorList>
    </citation>
    <scope>NUCLEOTIDE SEQUENCE [LARGE SCALE GENOMIC DNA]</scope>
    <source>
        <strain evidence="16 17">KV22</strain>
    </source>
</reference>
<dbReference type="EC" id="3.4.11.2" evidence="4"/>
<gene>
    <name evidence="16" type="ORF">AAE039_02130</name>
</gene>
<dbReference type="Pfam" id="PF17900">
    <property type="entry name" value="Peptidase_M1_N"/>
    <property type="match status" value="1"/>
</dbReference>
<comment type="cofactor">
    <cofactor evidence="2">
        <name>Zn(2+)</name>
        <dbReference type="ChEBI" id="CHEBI:29105"/>
    </cofactor>
</comment>
<feature type="domain" description="Peptidase M1 membrane alanine aminopeptidase" evidence="14">
    <location>
        <begin position="284"/>
        <end position="433"/>
    </location>
</feature>
<feature type="region of interest" description="Disordered" evidence="12">
    <location>
        <begin position="444"/>
        <end position="476"/>
    </location>
</feature>
<dbReference type="InterPro" id="IPR042097">
    <property type="entry name" value="Aminopeptidase_N-like_N_sf"/>
</dbReference>
<keyword evidence="13" id="KW-0732">Signal</keyword>
<keyword evidence="6 16" id="KW-0031">Aminopeptidase</keyword>
<evidence type="ECO:0000313" key="16">
    <source>
        <dbReference type="EMBL" id="MEL3952360.1"/>
    </source>
</evidence>
<proteinExistence type="inferred from homology"/>
<dbReference type="SUPFAM" id="SSF63737">
    <property type="entry name" value="Leukotriene A4 hydrolase N-terminal domain"/>
    <property type="match status" value="1"/>
</dbReference>
<dbReference type="Pfam" id="PF01433">
    <property type="entry name" value="Peptidase_M1"/>
    <property type="match status" value="1"/>
</dbReference>
<evidence type="ECO:0000256" key="7">
    <source>
        <dbReference type="ARBA" id="ARBA00022670"/>
    </source>
</evidence>
<evidence type="ECO:0000256" key="2">
    <source>
        <dbReference type="ARBA" id="ARBA00001947"/>
    </source>
</evidence>
<feature type="compositionally biased region" description="Pro residues" evidence="12">
    <location>
        <begin position="464"/>
        <end position="476"/>
    </location>
</feature>
<evidence type="ECO:0000256" key="8">
    <source>
        <dbReference type="ARBA" id="ARBA00022723"/>
    </source>
</evidence>
<accession>A0ABU9JHW4</accession>
<feature type="signal peptide" evidence="13">
    <location>
        <begin position="1"/>
        <end position="23"/>
    </location>
</feature>
<dbReference type="PRINTS" id="PR00756">
    <property type="entry name" value="ALADIPTASE"/>
</dbReference>
<keyword evidence="7" id="KW-0645">Protease</keyword>
<comment type="similarity">
    <text evidence="3">Belongs to the peptidase M1 family.</text>
</comment>
<evidence type="ECO:0000256" key="4">
    <source>
        <dbReference type="ARBA" id="ARBA00012564"/>
    </source>
</evidence>
<keyword evidence="17" id="KW-1185">Reference proteome</keyword>
<evidence type="ECO:0000256" key="13">
    <source>
        <dbReference type="SAM" id="SignalP"/>
    </source>
</evidence>
<dbReference type="InterPro" id="IPR050344">
    <property type="entry name" value="Peptidase_M1_aminopeptidases"/>
</dbReference>
<evidence type="ECO:0000256" key="5">
    <source>
        <dbReference type="ARBA" id="ARBA00015611"/>
    </source>
</evidence>
<dbReference type="RefSeq" id="WP_341986534.1">
    <property type="nucleotide sequence ID" value="NZ_JBBYHY010000001.1"/>
</dbReference>
<organism evidence="16 17">
    <name type="scientific">Stenotrophomonas bentonitica</name>
    <dbReference type="NCBI Taxonomy" id="1450134"/>
    <lineage>
        <taxon>Bacteria</taxon>
        <taxon>Pseudomonadati</taxon>
        <taxon>Pseudomonadota</taxon>
        <taxon>Gammaproteobacteria</taxon>
        <taxon>Lysobacterales</taxon>
        <taxon>Lysobacteraceae</taxon>
        <taxon>Stenotrophomonas</taxon>
    </lineage>
</organism>
<feature type="chain" id="PRO_5047181964" description="Aminopeptidase N" evidence="13">
    <location>
        <begin position="24"/>
        <end position="476"/>
    </location>
</feature>
<evidence type="ECO:0000256" key="6">
    <source>
        <dbReference type="ARBA" id="ARBA00022438"/>
    </source>
</evidence>
<feature type="compositionally biased region" description="Low complexity" evidence="12">
    <location>
        <begin position="450"/>
        <end position="463"/>
    </location>
</feature>
<evidence type="ECO:0000259" key="15">
    <source>
        <dbReference type="Pfam" id="PF17900"/>
    </source>
</evidence>
<evidence type="ECO:0000256" key="1">
    <source>
        <dbReference type="ARBA" id="ARBA00000098"/>
    </source>
</evidence>
<dbReference type="PANTHER" id="PTHR11533">
    <property type="entry name" value="PROTEASE M1 ZINC METALLOPROTEASE"/>
    <property type="match status" value="1"/>
</dbReference>
<dbReference type="PANTHER" id="PTHR11533:SF174">
    <property type="entry name" value="PUROMYCIN-SENSITIVE AMINOPEPTIDASE-RELATED"/>
    <property type="match status" value="1"/>
</dbReference>
<feature type="domain" description="Aminopeptidase N-like N-terminal" evidence="15">
    <location>
        <begin position="32"/>
        <end position="194"/>
    </location>
</feature>
<evidence type="ECO:0000256" key="3">
    <source>
        <dbReference type="ARBA" id="ARBA00010136"/>
    </source>
</evidence>
<keyword evidence="10" id="KW-0862">Zinc</keyword>
<comment type="caution">
    <text evidence="16">The sequence shown here is derived from an EMBL/GenBank/DDBJ whole genome shotgun (WGS) entry which is preliminary data.</text>
</comment>
<dbReference type="InterPro" id="IPR045357">
    <property type="entry name" value="Aminopeptidase_N-like_N"/>
</dbReference>
<dbReference type="Proteomes" id="UP001455088">
    <property type="component" value="Unassembled WGS sequence"/>
</dbReference>
<dbReference type="CDD" id="cd09603">
    <property type="entry name" value="M1_APN_like"/>
    <property type="match status" value="1"/>
</dbReference>
<dbReference type="InterPro" id="IPR014782">
    <property type="entry name" value="Peptidase_M1_dom"/>
</dbReference>
<evidence type="ECO:0000256" key="11">
    <source>
        <dbReference type="ARBA" id="ARBA00023049"/>
    </source>
</evidence>
<dbReference type="SUPFAM" id="SSF55486">
    <property type="entry name" value="Metalloproteases ('zincins'), catalytic domain"/>
    <property type="match status" value="1"/>
</dbReference>
<dbReference type="Gene3D" id="1.10.390.10">
    <property type="entry name" value="Neutral Protease Domain 2"/>
    <property type="match status" value="1"/>
</dbReference>